<evidence type="ECO:0000313" key="1">
    <source>
        <dbReference type="Proteomes" id="UP000887565"/>
    </source>
</evidence>
<reference evidence="2" key="1">
    <citation type="submission" date="2022-11" db="UniProtKB">
        <authorList>
            <consortium name="WormBaseParasite"/>
        </authorList>
    </citation>
    <scope>IDENTIFICATION</scope>
</reference>
<accession>A0A915KVK2</accession>
<proteinExistence type="predicted"/>
<keyword evidence="1" id="KW-1185">Reference proteome</keyword>
<evidence type="ECO:0000313" key="2">
    <source>
        <dbReference type="WBParaSite" id="nRc.2.0.1.t42177-RA"/>
    </source>
</evidence>
<dbReference type="WBParaSite" id="nRc.2.0.1.t42177-RA">
    <property type="protein sequence ID" value="nRc.2.0.1.t42177-RA"/>
    <property type="gene ID" value="nRc.2.0.1.g42177"/>
</dbReference>
<dbReference type="Proteomes" id="UP000887565">
    <property type="component" value="Unplaced"/>
</dbReference>
<protein>
    <submittedName>
        <fullName evidence="2">Uncharacterized protein</fullName>
    </submittedName>
</protein>
<organism evidence="1 2">
    <name type="scientific">Romanomermis culicivorax</name>
    <name type="common">Nematode worm</name>
    <dbReference type="NCBI Taxonomy" id="13658"/>
    <lineage>
        <taxon>Eukaryota</taxon>
        <taxon>Metazoa</taxon>
        <taxon>Ecdysozoa</taxon>
        <taxon>Nematoda</taxon>
        <taxon>Enoplea</taxon>
        <taxon>Dorylaimia</taxon>
        <taxon>Mermithida</taxon>
        <taxon>Mermithoidea</taxon>
        <taxon>Mermithidae</taxon>
        <taxon>Romanomermis</taxon>
    </lineage>
</organism>
<name>A0A915KVK2_ROMCU</name>
<dbReference type="AlphaFoldDB" id="A0A915KVK2"/>
<sequence>MGARVYCQWNYSRHPGGQDLVGRRTVVAGSGRHLPCCGGSQSQHGAHSSCCHVTDNNEDGSPNTGGIAQQQPIANAFGEPLCAVNNVVSITEASPFPRASIRRSPKIDVLREVHPCRGLVINFPREDPVSSDDDDVEE</sequence>